<evidence type="ECO:0000313" key="1">
    <source>
        <dbReference type="EMBL" id="EQD37969.1"/>
    </source>
</evidence>
<comment type="caution">
    <text evidence="1">The sequence shown here is derived from an EMBL/GenBank/DDBJ whole genome shotgun (WGS) entry which is preliminary data.</text>
</comment>
<name>T1AAN1_9ZZZZ</name>
<dbReference type="Pfam" id="PF19020">
    <property type="entry name" value="Ta1207"/>
    <property type="match status" value="1"/>
</dbReference>
<proteinExistence type="predicted"/>
<gene>
    <name evidence="1" type="ORF">B2A_11689</name>
</gene>
<reference evidence="1" key="1">
    <citation type="submission" date="2013-08" db="EMBL/GenBank/DDBJ databases">
        <authorList>
            <person name="Mendez C."/>
            <person name="Richter M."/>
            <person name="Ferrer M."/>
            <person name="Sanchez J."/>
        </authorList>
    </citation>
    <scope>NUCLEOTIDE SEQUENCE</scope>
</reference>
<feature type="non-terminal residue" evidence="1">
    <location>
        <position position="1"/>
    </location>
</feature>
<protein>
    <submittedName>
        <fullName evidence="1">Uncharacterized protein</fullName>
    </submittedName>
</protein>
<dbReference type="InterPro" id="IPR043958">
    <property type="entry name" value="Ta1207"/>
</dbReference>
<dbReference type="AlphaFoldDB" id="T1AAN1"/>
<sequence>YQIPVSDEEKDLIRQFSGDVIAEATTSTGKREGFSVLFYASSDMNRVIKGSLPISRDSGIYSFDMVNPFLISVREAANGEHTTRIRFFIKPAGERLEVSVFLPSSNVYDYYSILFAIAREQKNKVTVKYIVPFTQDVWNYV</sequence>
<accession>T1AAN1</accession>
<dbReference type="EMBL" id="AUZZ01008443">
    <property type="protein sequence ID" value="EQD37969.1"/>
    <property type="molecule type" value="Genomic_DNA"/>
</dbReference>
<reference evidence="1" key="2">
    <citation type="journal article" date="2014" name="ISME J.">
        <title>Microbial stratification in low pH oxic and suboxic macroscopic growths along an acid mine drainage.</title>
        <authorList>
            <person name="Mendez-Garcia C."/>
            <person name="Mesa V."/>
            <person name="Sprenger R.R."/>
            <person name="Richter M."/>
            <person name="Diez M.S."/>
            <person name="Solano J."/>
            <person name="Bargiela R."/>
            <person name="Golyshina O.V."/>
            <person name="Manteca A."/>
            <person name="Ramos J.L."/>
            <person name="Gallego J.R."/>
            <person name="Llorente I."/>
            <person name="Martins Dos Santos V.A."/>
            <person name="Jensen O.N."/>
            <person name="Pelaez A.I."/>
            <person name="Sanchez J."/>
            <person name="Ferrer M."/>
        </authorList>
    </citation>
    <scope>NUCLEOTIDE SEQUENCE</scope>
</reference>
<organism evidence="1">
    <name type="scientific">mine drainage metagenome</name>
    <dbReference type="NCBI Taxonomy" id="410659"/>
    <lineage>
        <taxon>unclassified sequences</taxon>
        <taxon>metagenomes</taxon>
        <taxon>ecological metagenomes</taxon>
    </lineage>
</organism>